<reference evidence="4" key="1">
    <citation type="submission" date="2021-03" db="EMBL/GenBank/DDBJ databases">
        <authorList>
            <consortium name="Genoscope - CEA"/>
            <person name="William W."/>
        </authorList>
    </citation>
    <scope>NUCLEOTIDE SEQUENCE</scope>
    <source>
        <strain evidence="4">Doubled-haploid Pahang</strain>
    </source>
</reference>
<dbReference type="InterPro" id="IPR000504">
    <property type="entry name" value="RRM_dom"/>
</dbReference>
<dbReference type="Gene3D" id="2.30.30.490">
    <property type="match status" value="1"/>
</dbReference>
<dbReference type="InterPro" id="IPR035979">
    <property type="entry name" value="RBD_domain_sf"/>
</dbReference>
<dbReference type="InterPro" id="IPR012677">
    <property type="entry name" value="Nucleotide-bd_a/b_plait_sf"/>
</dbReference>
<evidence type="ECO:0000256" key="1">
    <source>
        <dbReference type="PROSITE-ProRule" id="PRU00176"/>
    </source>
</evidence>
<protein>
    <submittedName>
        <fullName evidence="4">(wild Malaysian banana) hypothetical protein</fullName>
    </submittedName>
</protein>
<dbReference type="InterPro" id="IPR001025">
    <property type="entry name" value="BAH_dom"/>
</dbReference>
<dbReference type="PROSITE" id="PS51038">
    <property type="entry name" value="BAH"/>
    <property type="match status" value="1"/>
</dbReference>
<feature type="domain" description="BAH" evidence="3">
    <location>
        <begin position="39"/>
        <end position="164"/>
    </location>
</feature>
<dbReference type="Gene3D" id="3.30.70.330">
    <property type="match status" value="1"/>
</dbReference>
<dbReference type="FunFam" id="2.30.30.490:FF:000017">
    <property type="entry name" value="Bromo-adjacent homology (BAH) domain-containing protein"/>
    <property type="match status" value="1"/>
</dbReference>
<dbReference type="InterPro" id="IPR043151">
    <property type="entry name" value="BAH_sf"/>
</dbReference>
<organism evidence="4">
    <name type="scientific">Musa acuminata subsp. malaccensis</name>
    <name type="common">Wild banana</name>
    <name type="synonym">Musa malaccensis</name>
    <dbReference type="NCBI Taxonomy" id="214687"/>
    <lineage>
        <taxon>Eukaryota</taxon>
        <taxon>Viridiplantae</taxon>
        <taxon>Streptophyta</taxon>
        <taxon>Embryophyta</taxon>
        <taxon>Tracheophyta</taxon>
        <taxon>Spermatophyta</taxon>
        <taxon>Magnoliopsida</taxon>
        <taxon>Liliopsida</taxon>
        <taxon>Zingiberales</taxon>
        <taxon>Musaceae</taxon>
        <taxon>Musa</taxon>
    </lineage>
</organism>
<dbReference type="AlphaFoldDB" id="A0A8D7AVS9"/>
<feature type="domain" description="RRM" evidence="2">
    <location>
        <begin position="307"/>
        <end position="383"/>
    </location>
</feature>
<dbReference type="CDD" id="cd00590">
    <property type="entry name" value="RRM_SF"/>
    <property type="match status" value="1"/>
</dbReference>
<dbReference type="SUPFAM" id="SSF54928">
    <property type="entry name" value="RNA-binding domain, RBD"/>
    <property type="match status" value="1"/>
</dbReference>
<accession>A0A8D7AVS9</accession>
<dbReference type="PROSITE" id="PS50102">
    <property type="entry name" value="RRM"/>
    <property type="match status" value="1"/>
</dbReference>
<dbReference type="Pfam" id="PF00076">
    <property type="entry name" value="RRM_1"/>
    <property type="match status" value="1"/>
</dbReference>
<evidence type="ECO:0000259" key="2">
    <source>
        <dbReference type="PROSITE" id="PS50102"/>
    </source>
</evidence>
<name>A0A8D7AVS9_MUSAM</name>
<proteinExistence type="predicted"/>
<keyword evidence="1" id="KW-0694">RNA-binding</keyword>
<dbReference type="EMBL" id="HG996476">
    <property type="protein sequence ID" value="CAG1854851.1"/>
    <property type="molecule type" value="Genomic_DNA"/>
</dbReference>
<dbReference type="PANTHER" id="PTHR47073">
    <property type="entry name" value="PROTEIN ANTI-SILENCING 1"/>
    <property type="match status" value="1"/>
</dbReference>
<dbReference type="Pfam" id="PF01426">
    <property type="entry name" value="BAH"/>
    <property type="match status" value="1"/>
</dbReference>
<dbReference type="PANTHER" id="PTHR47073:SF2">
    <property type="entry name" value="PROTEIN ANTI-SILENCING 1"/>
    <property type="match status" value="1"/>
</dbReference>
<gene>
    <name evidence="4" type="ORF">GSMUA_330770.1</name>
</gene>
<evidence type="ECO:0000313" key="4">
    <source>
        <dbReference type="EMBL" id="CAG1854851.1"/>
    </source>
</evidence>
<dbReference type="GO" id="GO:0003682">
    <property type="term" value="F:chromatin binding"/>
    <property type="evidence" value="ECO:0007669"/>
    <property type="project" value="InterPro"/>
</dbReference>
<evidence type="ECO:0000259" key="3">
    <source>
        <dbReference type="PROSITE" id="PS51038"/>
    </source>
</evidence>
<sequence length="472" mass="54617">MSHLENPDSPDFPFHWGEKGEFLEDKYVQFYKSFTYYDEEYFLYDSVYLYVTCQDIPFIGKILEIWEQQSHDRKVKILWFFRPNEIVNYLGDQVPLEREIFLASGNGLGLCNVNPLEAIAGKCRVICTSKDQRNQQPSTQELENAEFIFFRTFDVVNFTISDVMPDKISGVNGKLKYLLNQKKDQEAFLTKSKTSTSVAEDRSQKKLRLTDKSTDPSINLLTNKTVTGLKELRIECGEESDVALKKLELGKWAKYDELQLKKDPNPVRKDTVIDHTSDASRSQFLDRRKWFQHSWEAQLEAANQGGRLVLLGNLDPSITSQEIEDIMYKVFQQQCHVKVIQQATFQIHNYGQAYVIFKAKDRAEQAVKAINGGCLMLSQERPLVSSIGMLKIPAKASTLVGHLPTYRGRFQVQREEMICAVSTSHGSQPNTMEYDLALEWFLLQDKYLLTQKLLHESQLKERIYFRNHLKSK</sequence>
<dbReference type="GO" id="GO:0003723">
    <property type="term" value="F:RNA binding"/>
    <property type="evidence" value="ECO:0007669"/>
    <property type="project" value="UniProtKB-UniRule"/>
</dbReference>